<sequence length="14" mass="1783">MGRWRIYRLSVSKM</sequence>
<gene>
    <name evidence="1" type="ORF">Zm00014a_044353</name>
</gene>
<dbReference type="Proteomes" id="UP000251960">
    <property type="component" value="Chromosome 4"/>
</dbReference>
<protein>
    <submittedName>
        <fullName evidence="1">Uncharacterized protein</fullName>
    </submittedName>
</protein>
<organism evidence="1">
    <name type="scientific">Zea mays</name>
    <name type="common">Maize</name>
    <dbReference type="NCBI Taxonomy" id="4577"/>
    <lineage>
        <taxon>Eukaryota</taxon>
        <taxon>Viridiplantae</taxon>
        <taxon>Streptophyta</taxon>
        <taxon>Embryophyta</taxon>
        <taxon>Tracheophyta</taxon>
        <taxon>Spermatophyta</taxon>
        <taxon>Magnoliopsida</taxon>
        <taxon>Liliopsida</taxon>
        <taxon>Poales</taxon>
        <taxon>Poaceae</taxon>
        <taxon>PACMAD clade</taxon>
        <taxon>Panicoideae</taxon>
        <taxon>Andropogonodae</taxon>
        <taxon>Andropogoneae</taxon>
        <taxon>Tripsacinae</taxon>
        <taxon>Zea</taxon>
    </lineage>
</organism>
<name>A0A3L6EYA1_MAIZE</name>
<evidence type="ECO:0000313" key="1">
    <source>
        <dbReference type="EMBL" id="PWZ25578.1"/>
    </source>
</evidence>
<reference evidence="1" key="1">
    <citation type="journal article" date="2018" name="Nat. Genet.">
        <title>Extensive intraspecific gene order and gene structural variations between Mo17 and other maize genomes.</title>
        <authorList>
            <person name="Sun S."/>
            <person name="Zhou Y."/>
            <person name="Chen J."/>
            <person name="Shi J."/>
            <person name="Zhao H."/>
            <person name="Zhao H."/>
            <person name="Song W."/>
            <person name="Zhang M."/>
            <person name="Cui Y."/>
            <person name="Dong X."/>
            <person name="Liu H."/>
            <person name="Ma X."/>
            <person name="Jiao Y."/>
            <person name="Wang B."/>
            <person name="Wei X."/>
            <person name="Stein J.C."/>
            <person name="Glaubitz J.C."/>
            <person name="Lu F."/>
            <person name="Yu G."/>
            <person name="Liang C."/>
            <person name="Fengler K."/>
            <person name="Li B."/>
            <person name="Rafalski A."/>
            <person name="Schnable P.S."/>
            <person name="Ware D.H."/>
            <person name="Buckler E.S."/>
            <person name="Lai J."/>
        </authorList>
    </citation>
    <scope>NUCLEOTIDE SEQUENCE [LARGE SCALE GENOMIC DNA]</scope>
    <source>
        <tissue evidence="1">Seedling</tissue>
    </source>
</reference>
<accession>A0A3L6EYA1</accession>
<dbReference type="EMBL" id="NCVQ01000005">
    <property type="protein sequence ID" value="PWZ25578.1"/>
    <property type="molecule type" value="Genomic_DNA"/>
</dbReference>
<comment type="caution">
    <text evidence="1">The sequence shown here is derived from an EMBL/GenBank/DDBJ whole genome shotgun (WGS) entry which is preliminary data.</text>
</comment>
<proteinExistence type="predicted"/>